<sequence>MRGSRDSPAPQDGPVISREAETKVIVAVSTSESALRTPSLPQGGGFSRKLKAYVALTKPRVIELLLVSTLPTMIFAQRGFPSVGLMVATMVGGAFAAGSAGAFNCYIDRDIDKVMKRTKNRPLVTGEVTPREALVFATLLGIASILILWVGANGLSALLGLGAIFFYVVIYTLILKRRTAQNIVWGGAAGCFPVLIAWAAVRDTVEWPALVLFMVIFLWTPPHYWPLSMKYGEDYRKAEVPMLGAIAGAKVVSVQVVLYAWAMVACSLLMIPVGGAGWVYSIAAILSGAWFLWESHSLYNQAQGENVDNKRAMKVFHGSISYLTVLFLALAVDPFVGGPLMAGF</sequence>
<feature type="transmembrane region" description="Helical" evidence="14">
    <location>
        <begin position="320"/>
        <end position="342"/>
    </location>
</feature>
<dbReference type="NCBIfam" id="TIGR01473">
    <property type="entry name" value="cyoE_ctaB"/>
    <property type="match status" value="1"/>
</dbReference>
<evidence type="ECO:0000256" key="14">
    <source>
        <dbReference type="HAMAP-Rule" id="MF_00154"/>
    </source>
</evidence>
<protein>
    <recommendedName>
        <fullName evidence="11 14">Protoheme IX farnesyltransferase</fullName>
        <ecNumber evidence="3 14">2.5.1.141</ecNumber>
    </recommendedName>
    <alternativeName>
        <fullName evidence="12 14">Heme B farnesyltransferase</fullName>
    </alternativeName>
    <alternativeName>
        <fullName evidence="10 14">Heme O synthase</fullName>
    </alternativeName>
</protein>
<dbReference type="CDD" id="cd13957">
    <property type="entry name" value="PT_UbiA_Cox10"/>
    <property type="match status" value="1"/>
</dbReference>
<feature type="transmembrane region" description="Helical" evidence="14">
    <location>
        <begin position="207"/>
        <end position="228"/>
    </location>
</feature>
<evidence type="ECO:0000256" key="9">
    <source>
        <dbReference type="ARBA" id="ARBA00023136"/>
    </source>
</evidence>
<dbReference type="InterPro" id="IPR044878">
    <property type="entry name" value="UbiA_sf"/>
</dbReference>
<name>A0A1H4QGJ3_9MICC</name>
<dbReference type="PANTHER" id="PTHR43448">
    <property type="entry name" value="PROTOHEME IX FARNESYLTRANSFERASE, MITOCHONDRIAL"/>
    <property type="match status" value="1"/>
</dbReference>
<comment type="subcellular location">
    <subcellularLocation>
        <location evidence="1 14">Cell membrane</location>
        <topology evidence="1 14">Multi-pass membrane protein</topology>
    </subcellularLocation>
</comment>
<accession>A0A1H4QGJ3</accession>
<feature type="transmembrane region" description="Helical" evidence="14">
    <location>
        <begin position="240"/>
        <end position="262"/>
    </location>
</feature>
<evidence type="ECO:0000256" key="11">
    <source>
        <dbReference type="ARBA" id="ARBA00040810"/>
    </source>
</evidence>
<dbReference type="STRING" id="156980.SAMN04489745_2281"/>
<feature type="transmembrane region" description="Helical" evidence="14">
    <location>
        <begin position="155"/>
        <end position="175"/>
    </location>
</feature>
<keyword evidence="16" id="KW-1185">Reference proteome</keyword>
<keyword evidence="6 14" id="KW-0812">Transmembrane</keyword>
<gene>
    <name evidence="14" type="primary">ctaB</name>
    <name evidence="15" type="ORF">SAMN04489745_2281</name>
</gene>
<dbReference type="InterPro" id="IPR000537">
    <property type="entry name" value="UbiA_prenyltransferase"/>
</dbReference>
<evidence type="ECO:0000256" key="2">
    <source>
        <dbReference type="ARBA" id="ARBA00004919"/>
    </source>
</evidence>
<dbReference type="InterPro" id="IPR006369">
    <property type="entry name" value="Protohaem_IX_farnesylTrfase"/>
</dbReference>
<evidence type="ECO:0000256" key="13">
    <source>
        <dbReference type="ARBA" id="ARBA00047690"/>
    </source>
</evidence>
<evidence type="ECO:0000256" key="7">
    <source>
        <dbReference type="ARBA" id="ARBA00022989"/>
    </source>
</evidence>
<keyword evidence="4 14" id="KW-1003">Cell membrane</keyword>
<keyword evidence="8 14" id="KW-0350">Heme biosynthesis</keyword>
<evidence type="ECO:0000313" key="16">
    <source>
        <dbReference type="Proteomes" id="UP000182652"/>
    </source>
</evidence>
<dbReference type="Pfam" id="PF01040">
    <property type="entry name" value="UbiA"/>
    <property type="match status" value="1"/>
</dbReference>
<dbReference type="EC" id="2.5.1.141" evidence="3 14"/>
<dbReference type="AlphaFoldDB" id="A0A1H4QGJ3"/>
<evidence type="ECO:0000256" key="3">
    <source>
        <dbReference type="ARBA" id="ARBA00012292"/>
    </source>
</evidence>
<dbReference type="GO" id="GO:0048034">
    <property type="term" value="P:heme O biosynthetic process"/>
    <property type="evidence" value="ECO:0007669"/>
    <property type="project" value="UniProtKB-UniRule"/>
</dbReference>
<comment type="similarity">
    <text evidence="14">Belongs to the UbiA prenyltransferase family. Protoheme IX farnesyltransferase subfamily.</text>
</comment>
<feature type="transmembrane region" description="Helical" evidence="14">
    <location>
        <begin position="182"/>
        <end position="201"/>
    </location>
</feature>
<keyword evidence="5 14" id="KW-0808">Transferase</keyword>
<dbReference type="OrthoDB" id="9814417at2"/>
<comment type="miscellaneous">
    <text evidence="14">Carbon 2 of the heme B porphyrin ring is defined according to the Fischer nomenclature.</text>
</comment>
<dbReference type="NCBIfam" id="NF003349">
    <property type="entry name" value="PRK04375.1-2"/>
    <property type="match status" value="1"/>
</dbReference>
<evidence type="ECO:0000256" key="6">
    <source>
        <dbReference type="ARBA" id="ARBA00022692"/>
    </source>
</evidence>
<organism evidence="15 16">
    <name type="scientific">Arthrobacter woluwensis</name>
    <dbReference type="NCBI Taxonomy" id="156980"/>
    <lineage>
        <taxon>Bacteria</taxon>
        <taxon>Bacillati</taxon>
        <taxon>Actinomycetota</taxon>
        <taxon>Actinomycetes</taxon>
        <taxon>Micrococcales</taxon>
        <taxon>Micrococcaceae</taxon>
        <taxon>Arthrobacter</taxon>
    </lineage>
</organism>
<dbReference type="FunFam" id="1.10.357.140:FF:000001">
    <property type="entry name" value="Protoheme IX farnesyltransferase"/>
    <property type="match status" value="1"/>
</dbReference>
<dbReference type="Proteomes" id="UP000182652">
    <property type="component" value="Unassembled WGS sequence"/>
</dbReference>
<dbReference type="PROSITE" id="PS00943">
    <property type="entry name" value="UBIA"/>
    <property type="match status" value="1"/>
</dbReference>
<dbReference type="GO" id="GO:0008495">
    <property type="term" value="F:protoheme IX farnesyltransferase activity"/>
    <property type="evidence" value="ECO:0007669"/>
    <property type="project" value="UniProtKB-UniRule"/>
</dbReference>
<evidence type="ECO:0000256" key="12">
    <source>
        <dbReference type="ARBA" id="ARBA00042475"/>
    </source>
</evidence>
<dbReference type="InterPro" id="IPR030470">
    <property type="entry name" value="UbiA_prenylTrfase_CS"/>
</dbReference>
<evidence type="ECO:0000256" key="10">
    <source>
        <dbReference type="ARBA" id="ARBA00030253"/>
    </source>
</evidence>
<proteinExistence type="inferred from homology"/>
<keyword evidence="9 14" id="KW-0472">Membrane</keyword>
<dbReference type="PANTHER" id="PTHR43448:SF7">
    <property type="entry name" value="4-HYDROXYBENZOATE SOLANESYLTRANSFERASE"/>
    <property type="match status" value="1"/>
</dbReference>
<dbReference type="UniPathway" id="UPA00834">
    <property type="reaction ID" value="UER00712"/>
</dbReference>
<reference evidence="15 16" key="1">
    <citation type="submission" date="2016-10" db="EMBL/GenBank/DDBJ databases">
        <authorList>
            <person name="de Groot N.N."/>
        </authorList>
    </citation>
    <scope>NUCLEOTIDE SEQUENCE [LARGE SCALE GENOMIC DNA]</scope>
    <source>
        <strain evidence="15 16">DSM 10495</strain>
    </source>
</reference>
<comment type="catalytic activity">
    <reaction evidence="13 14">
        <text>heme b + (2E,6E)-farnesyl diphosphate + H2O = Fe(II)-heme o + diphosphate</text>
        <dbReference type="Rhea" id="RHEA:28070"/>
        <dbReference type="ChEBI" id="CHEBI:15377"/>
        <dbReference type="ChEBI" id="CHEBI:33019"/>
        <dbReference type="ChEBI" id="CHEBI:60344"/>
        <dbReference type="ChEBI" id="CHEBI:60530"/>
        <dbReference type="ChEBI" id="CHEBI:175763"/>
        <dbReference type="EC" id="2.5.1.141"/>
    </reaction>
</comment>
<evidence type="ECO:0000256" key="4">
    <source>
        <dbReference type="ARBA" id="ARBA00022475"/>
    </source>
</evidence>
<dbReference type="Gene3D" id="1.10.357.140">
    <property type="entry name" value="UbiA prenyltransferase"/>
    <property type="match status" value="1"/>
</dbReference>
<evidence type="ECO:0000256" key="5">
    <source>
        <dbReference type="ARBA" id="ARBA00022679"/>
    </source>
</evidence>
<dbReference type="HAMAP" id="MF_00154">
    <property type="entry name" value="CyoE_CtaB"/>
    <property type="match status" value="1"/>
</dbReference>
<comment type="function">
    <text evidence="14">Converts heme B (protoheme IX) to heme O by substitution of the vinyl group on carbon 2 of heme B porphyrin ring with a hydroxyethyl farnesyl side group.</text>
</comment>
<feature type="transmembrane region" description="Helical" evidence="14">
    <location>
        <begin position="268"/>
        <end position="293"/>
    </location>
</feature>
<feature type="transmembrane region" description="Helical" evidence="14">
    <location>
        <begin position="128"/>
        <end position="149"/>
    </location>
</feature>
<dbReference type="EMBL" id="FNSN01000003">
    <property type="protein sequence ID" value="SEC18697.1"/>
    <property type="molecule type" value="Genomic_DNA"/>
</dbReference>
<feature type="transmembrane region" description="Helical" evidence="14">
    <location>
        <begin position="61"/>
        <end position="80"/>
    </location>
</feature>
<evidence type="ECO:0000256" key="8">
    <source>
        <dbReference type="ARBA" id="ARBA00023133"/>
    </source>
</evidence>
<dbReference type="GO" id="GO:0005886">
    <property type="term" value="C:plasma membrane"/>
    <property type="evidence" value="ECO:0007669"/>
    <property type="project" value="UniProtKB-SubCell"/>
</dbReference>
<evidence type="ECO:0000256" key="1">
    <source>
        <dbReference type="ARBA" id="ARBA00004651"/>
    </source>
</evidence>
<comment type="pathway">
    <text evidence="2 14">Porphyrin-containing compound metabolism; heme O biosynthesis; heme O from protoheme: step 1/1.</text>
</comment>
<feature type="transmembrane region" description="Helical" evidence="14">
    <location>
        <begin position="86"/>
        <end position="107"/>
    </location>
</feature>
<evidence type="ECO:0000313" key="15">
    <source>
        <dbReference type="EMBL" id="SEC18697.1"/>
    </source>
</evidence>
<keyword evidence="7 14" id="KW-1133">Transmembrane helix</keyword>